<accession>A0A9Q3UYV9</accession>
<dbReference type="Proteomes" id="UP001107960">
    <property type="component" value="Unassembled WGS sequence"/>
</dbReference>
<keyword evidence="1 2" id="KW-0238">DNA-binding</keyword>
<dbReference type="AlphaFoldDB" id="A0A9Q3UYV9"/>
<dbReference type="PANTHER" id="PTHR43479">
    <property type="entry name" value="ACREF/ENVCD OPERON REPRESSOR-RELATED"/>
    <property type="match status" value="1"/>
</dbReference>
<dbReference type="InterPro" id="IPR001647">
    <property type="entry name" value="HTH_TetR"/>
</dbReference>
<evidence type="ECO:0000313" key="4">
    <source>
        <dbReference type="EMBL" id="MBD3903305.1"/>
    </source>
</evidence>
<evidence type="ECO:0000313" key="7">
    <source>
        <dbReference type="Proteomes" id="UP001107960"/>
    </source>
</evidence>
<proteinExistence type="predicted"/>
<evidence type="ECO:0000256" key="1">
    <source>
        <dbReference type="ARBA" id="ARBA00023125"/>
    </source>
</evidence>
<dbReference type="SUPFAM" id="SSF46689">
    <property type="entry name" value="Homeodomain-like"/>
    <property type="match status" value="1"/>
</dbReference>
<dbReference type="RefSeq" id="WP_191177943.1">
    <property type="nucleotide sequence ID" value="NZ_JACXXP010000001.1"/>
</dbReference>
<dbReference type="Pfam" id="PF00440">
    <property type="entry name" value="TetR_N"/>
    <property type="match status" value="1"/>
</dbReference>
<dbReference type="EMBL" id="JACXXP010000001">
    <property type="protein sequence ID" value="MBD3903305.1"/>
    <property type="molecule type" value="Genomic_DNA"/>
</dbReference>
<dbReference type="PROSITE" id="PS50977">
    <property type="entry name" value="HTH_TETR_2"/>
    <property type="match status" value="1"/>
</dbReference>
<keyword evidence="6" id="KW-1185">Reference proteome</keyword>
<dbReference type="InterPro" id="IPR009057">
    <property type="entry name" value="Homeodomain-like_sf"/>
</dbReference>
<sequence>MTDTEKKIKDVTIELLLKEGRFGVSLQEIAKKSKISRTVIHYYFRSKERLFEVVKKEIVDKLIIPRYQKLFDEKPLKVKIENFLAESEKNLQAFPFADIYIMTEFAESEYIRNYFESIRPSIEALLSQIRNAIIKKQICNCDPVQFLIDLLALSSYSHLYLNFVKTNKILTSDIEEGLVLERHESIRKIILFQNL</sequence>
<evidence type="ECO:0000256" key="2">
    <source>
        <dbReference type="PROSITE-ProRule" id="PRU00335"/>
    </source>
</evidence>
<gene>
    <name evidence="4" type="ORF">IEW27_01670</name>
    <name evidence="5" type="ORF">LNP80_18100</name>
</gene>
<reference evidence="6" key="2">
    <citation type="submission" date="2023-07" db="EMBL/GenBank/DDBJ databases">
        <title>Description of novel Chryseobacterium sp. strain C-2.</title>
        <authorList>
            <person name="Saticioglu I.B."/>
        </authorList>
    </citation>
    <scope>NUCLEOTIDE SEQUENCE [LARGE SCALE GENOMIC DNA]</scope>
    <source>
        <strain evidence="6">C-2</strain>
    </source>
</reference>
<comment type="caution">
    <text evidence="5">The sequence shown here is derived from an EMBL/GenBank/DDBJ whole genome shotgun (WGS) entry which is preliminary data.</text>
</comment>
<feature type="domain" description="HTH tetR-type" evidence="3">
    <location>
        <begin position="2"/>
        <end position="62"/>
    </location>
</feature>
<dbReference type="PANTHER" id="PTHR43479:SF11">
    <property type="entry name" value="ACREF_ENVCD OPERON REPRESSOR-RELATED"/>
    <property type="match status" value="1"/>
</dbReference>
<evidence type="ECO:0000259" key="3">
    <source>
        <dbReference type="PROSITE" id="PS50977"/>
    </source>
</evidence>
<evidence type="ECO:0000313" key="6">
    <source>
        <dbReference type="Proteomes" id="UP000603715"/>
    </source>
</evidence>
<dbReference type="Gene3D" id="1.10.357.10">
    <property type="entry name" value="Tetracycline Repressor, domain 2"/>
    <property type="match status" value="1"/>
</dbReference>
<name>A0A9Q3UYV9_9FLAO</name>
<organism evidence="5 7">
    <name type="scientific">Chryseobacterium muglaense</name>
    <dbReference type="NCBI Taxonomy" id="2893752"/>
    <lineage>
        <taxon>Bacteria</taxon>
        <taxon>Pseudomonadati</taxon>
        <taxon>Bacteroidota</taxon>
        <taxon>Flavobacteriia</taxon>
        <taxon>Flavobacteriales</taxon>
        <taxon>Weeksellaceae</taxon>
        <taxon>Chryseobacterium group</taxon>
        <taxon>Chryseobacterium</taxon>
    </lineage>
</organism>
<evidence type="ECO:0000313" key="5">
    <source>
        <dbReference type="EMBL" id="MCC9036135.1"/>
    </source>
</evidence>
<feature type="DNA-binding region" description="H-T-H motif" evidence="2">
    <location>
        <begin position="25"/>
        <end position="44"/>
    </location>
</feature>
<dbReference type="InterPro" id="IPR050624">
    <property type="entry name" value="HTH-type_Tx_Regulator"/>
</dbReference>
<dbReference type="GO" id="GO:0003677">
    <property type="term" value="F:DNA binding"/>
    <property type="evidence" value="ECO:0007669"/>
    <property type="project" value="UniProtKB-UniRule"/>
</dbReference>
<reference evidence="4" key="3">
    <citation type="submission" date="2024-05" db="EMBL/GenBank/DDBJ databases">
        <title>Description of novel Chryseobacterium sp. strain C-2.</title>
        <authorList>
            <person name="Saticioglu I.B."/>
        </authorList>
    </citation>
    <scope>NUCLEOTIDE SEQUENCE</scope>
    <source>
        <strain evidence="4">C-2</strain>
    </source>
</reference>
<protein>
    <submittedName>
        <fullName evidence="5">TetR/AcrR family transcriptional regulator</fullName>
    </submittedName>
</protein>
<reference evidence="5" key="1">
    <citation type="submission" date="2021-11" db="EMBL/GenBank/DDBJ databases">
        <title>Description of novel Chryseobacterium species.</title>
        <authorList>
            <person name="Saticioglu I.B."/>
            <person name="Ay H."/>
            <person name="Altun S."/>
            <person name="Duman M."/>
        </authorList>
    </citation>
    <scope>NUCLEOTIDE SEQUENCE</scope>
    <source>
        <strain evidence="5">C-39</strain>
    </source>
</reference>
<dbReference type="EMBL" id="JAJJML010000001">
    <property type="protein sequence ID" value="MCC9036135.1"/>
    <property type="molecule type" value="Genomic_DNA"/>
</dbReference>
<dbReference type="Proteomes" id="UP000603715">
    <property type="component" value="Unassembled WGS sequence"/>
</dbReference>